<keyword evidence="2" id="KW-1185">Reference proteome</keyword>
<organism evidence="1 2">
    <name type="scientific">Enterococcus plantarum</name>
    <dbReference type="NCBI Taxonomy" id="1077675"/>
    <lineage>
        <taxon>Bacteria</taxon>
        <taxon>Bacillati</taxon>
        <taxon>Bacillota</taxon>
        <taxon>Bacilli</taxon>
        <taxon>Lactobacillales</taxon>
        <taxon>Enterococcaceae</taxon>
        <taxon>Enterococcus</taxon>
    </lineage>
</organism>
<proteinExistence type="predicted"/>
<protein>
    <submittedName>
        <fullName evidence="1">Uncharacterized protein</fullName>
    </submittedName>
</protein>
<name>A0A2W3Z1A2_9ENTE</name>
<dbReference type="AlphaFoldDB" id="A0A2W3Z1A2"/>
<dbReference type="EMBL" id="PIEU01000124">
    <property type="protein sequence ID" value="PZL70127.1"/>
    <property type="molecule type" value="Genomic_DNA"/>
</dbReference>
<comment type="caution">
    <text evidence="1">The sequence shown here is derived from an EMBL/GenBank/DDBJ whole genome shotgun (WGS) entry which is preliminary data.</text>
</comment>
<accession>A0A2W3Z1A2</accession>
<reference evidence="1 2" key="1">
    <citation type="submission" date="2017-11" db="EMBL/GenBank/DDBJ databases">
        <title>Draft genome sequence of Enterococcus plantarum TRW2 strain isolated from lettuce.</title>
        <authorList>
            <person name="Kim E.B."/>
            <person name="Marco M.L."/>
            <person name="Williams T.R."/>
            <person name="You I.H."/>
        </authorList>
    </citation>
    <scope>NUCLEOTIDE SEQUENCE [LARGE SCALE GENOMIC DNA]</scope>
    <source>
        <strain evidence="1 2">TRW2</strain>
    </source>
</reference>
<dbReference type="Proteomes" id="UP000249828">
    <property type="component" value="Unassembled WGS sequence"/>
</dbReference>
<evidence type="ECO:0000313" key="2">
    <source>
        <dbReference type="Proteomes" id="UP000249828"/>
    </source>
</evidence>
<gene>
    <name evidence="1" type="ORF">CI088_15880</name>
</gene>
<sequence>MIQIEYLGEKEDGTVCGSCRGSRNIPTITVKKIYGRTWRVGKPQEVSLIEFSKFMRTGLFKKV</sequence>
<evidence type="ECO:0000313" key="1">
    <source>
        <dbReference type="EMBL" id="PZL70127.1"/>
    </source>
</evidence>